<evidence type="ECO:0000313" key="3">
    <source>
        <dbReference type="Proteomes" id="UP000231019"/>
    </source>
</evidence>
<comment type="caution">
    <text evidence="2">The sequence shown here is derived from an EMBL/GenBank/DDBJ whole genome shotgun (WGS) entry which is preliminary data.</text>
</comment>
<dbReference type="EMBL" id="PFFQ01000032">
    <property type="protein sequence ID" value="PIW16956.1"/>
    <property type="molecule type" value="Genomic_DNA"/>
</dbReference>
<name>A0A2M7G4U0_9BACT</name>
<proteinExistence type="predicted"/>
<gene>
    <name evidence="2" type="ORF">COW36_10805</name>
</gene>
<protein>
    <submittedName>
        <fullName evidence="2">Uncharacterized protein</fullName>
    </submittedName>
</protein>
<sequence>MNALNPLRPQNLRSPAQAESAPPVGHQASAQGSPLPSPFQADQLQKGLKKGALPEQTLALNSPQVLSLKEVLPWTQHTATWGASGSLSPGKQSFAEWIRTGDAMQIPALDDQLILNCYEFILYAALQAGKIDSDWLKQFEKQHVVTEPFEKEMLPHGAQSMQYQVLEGQVQMQSGPRPQEGDIVLFDGASHVMLATGRTPGGKTEVLSFSPLPIWGEGSFTMGKDHVAPELTTLEDLIQNLVDLYPDSPVDWAKIEIRFGKAPWDSAPSPN</sequence>
<feature type="region of interest" description="Disordered" evidence="1">
    <location>
        <begin position="1"/>
        <end position="47"/>
    </location>
</feature>
<organism evidence="2 3">
    <name type="scientific">bacterium (Candidatus Blackallbacteria) CG17_big_fil_post_rev_8_21_14_2_50_48_46</name>
    <dbReference type="NCBI Taxonomy" id="2014261"/>
    <lineage>
        <taxon>Bacteria</taxon>
        <taxon>Candidatus Blackallbacteria</taxon>
    </lineage>
</organism>
<evidence type="ECO:0000256" key="1">
    <source>
        <dbReference type="SAM" id="MobiDB-lite"/>
    </source>
</evidence>
<accession>A0A2M7G4U0</accession>
<dbReference type="AlphaFoldDB" id="A0A2M7G4U0"/>
<dbReference type="Proteomes" id="UP000231019">
    <property type="component" value="Unassembled WGS sequence"/>
</dbReference>
<reference evidence="2 3" key="1">
    <citation type="submission" date="2017-09" db="EMBL/GenBank/DDBJ databases">
        <title>Depth-based differentiation of microbial function through sediment-hosted aquifers and enrichment of novel symbionts in the deep terrestrial subsurface.</title>
        <authorList>
            <person name="Probst A.J."/>
            <person name="Ladd B."/>
            <person name="Jarett J.K."/>
            <person name="Geller-Mcgrath D.E."/>
            <person name="Sieber C.M."/>
            <person name="Emerson J.B."/>
            <person name="Anantharaman K."/>
            <person name="Thomas B.C."/>
            <person name="Malmstrom R."/>
            <person name="Stieglmeier M."/>
            <person name="Klingl A."/>
            <person name="Woyke T."/>
            <person name="Ryan C.M."/>
            <person name="Banfield J.F."/>
        </authorList>
    </citation>
    <scope>NUCLEOTIDE SEQUENCE [LARGE SCALE GENOMIC DNA]</scope>
    <source>
        <strain evidence="2">CG17_big_fil_post_rev_8_21_14_2_50_48_46</strain>
    </source>
</reference>
<evidence type="ECO:0000313" key="2">
    <source>
        <dbReference type="EMBL" id="PIW16956.1"/>
    </source>
</evidence>